<reference evidence="3" key="1">
    <citation type="journal article" date="2022" name="Microbiol. Resour. Announc.">
        <title>Genome Sequence of Cupriavidus campinensis Strain G5, a Member of a Bacterial Consortium Capable of Polyethylene Degradation.</title>
        <authorList>
            <person name="Schneider B."/>
            <person name="Pfeiffer F."/>
            <person name="Dyall-Smith M."/>
            <person name="Kunte H.J."/>
        </authorList>
    </citation>
    <scope>NUCLEOTIDE SEQUENCE</scope>
    <source>
        <strain evidence="3">G5</strain>
    </source>
</reference>
<accession>A0AAE9I3Z3</accession>
<dbReference type="RefSeq" id="WP_211943128.1">
    <property type="nucleotide sequence ID" value="NZ_CAJPVH010000013.1"/>
</dbReference>
<dbReference type="SUPFAM" id="SSF101801">
    <property type="entry name" value="Surface presentation of antigens (SPOA)"/>
    <property type="match status" value="2"/>
</dbReference>
<dbReference type="PANTHER" id="PTHR30034:SF6">
    <property type="entry name" value="YOP PROTEINS TRANSLOCATION PROTEIN Q"/>
    <property type="match status" value="1"/>
</dbReference>
<sequence>MPSNVATLDTAPDLPHVEADTARLMNWLTCRAAPVPLRLAGHDWRARFVPPDGAIAARWAQGYAFTLGTRHGRICLDVASERTLLGVPGAAEALPVLLRHAIMADACADVAAAVAAVQPDPLAWHPAPAAWPSNLAALGVELTRPGAAPLRAVLQFESPERLAALPAAPPARSAPWLAALPAPLAVRIGTTTITVGDMRGIEPGDIVSIERWQSQAGALVVRCATGQRGMAWTAVAEGRRVTALDDITFLHGAHMEDTHPEGQRAAGEPGTPADIPHPDAAQATLSHLDGLEVELRFEVGDVAVPLAELRAVKPGYVFELPQPLKQSEVRIVVNGNRIGTGTLIAVGNRLGVRVATFAAGDA</sequence>
<evidence type="ECO:0000259" key="2">
    <source>
        <dbReference type="Pfam" id="PF01052"/>
    </source>
</evidence>
<dbReference type="InterPro" id="IPR013385">
    <property type="entry name" value="T3SS_SpaO/YscQ/SpaO"/>
</dbReference>
<protein>
    <submittedName>
        <fullName evidence="3">Type III secretion system cytoplasmic ring protein SctQ</fullName>
    </submittedName>
</protein>
<reference evidence="3" key="2">
    <citation type="submission" date="2022-05" db="EMBL/GenBank/DDBJ databases">
        <authorList>
            <person name="Kunte H.-J."/>
        </authorList>
    </citation>
    <scope>NUCLEOTIDE SEQUENCE</scope>
    <source>
        <strain evidence="3">G5</strain>
    </source>
</reference>
<dbReference type="AlphaFoldDB" id="A0AAE9I3Z3"/>
<feature type="domain" description="Flagellar motor switch protein FliN-like C-terminal" evidence="2">
    <location>
        <begin position="287"/>
        <end position="355"/>
    </location>
</feature>
<name>A0AAE9I3Z3_9BURK</name>
<evidence type="ECO:0000313" key="3">
    <source>
        <dbReference type="EMBL" id="URF05866.1"/>
    </source>
</evidence>
<dbReference type="GO" id="GO:0071978">
    <property type="term" value="P:bacterial-type flagellum-dependent swarming motility"/>
    <property type="evidence" value="ECO:0007669"/>
    <property type="project" value="TreeGrafter"/>
</dbReference>
<proteinExistence type="inferred from homology"/>
<dbReference type="KEGG" id="ccam:M5D45_08785"/>
<evidence type="ECO:0000313" key="4">
    <source>
        <dbReference type="Proteomes" id="UP001056132"/>
    </source>
</evidence>
<dbReference type="GO" id="GO:0050918">
    <property type="term" value="P:positive chemotaxis"/>
    <property type="evidence" value="ECO:0007669"/>
    <property type="project" value="TreeGrafter"/>
</dbReference>
<dbReference type="Proteomes" id="UP001056132">
    <property type="component" value="Chromosome 1"/>
</dbReference>
<dbReference type="GO" id="GO:0030254">
    <property type="term" value="P:protein secretion by the type III secretion system"/>
    <property type="evidence" value="ECO:0007669"/>
    <property type="project" value="InterPro"/>
</dbReference>
<gene>
    <name evidence="3" type="primary">sctQ</name>
    <name evidence="3" type="ORF">M5D45_08785</name>
</gene>
<evidence type="ECO:0000256" key="1">
    <source>
        <dbReference type="ARBA" id="ARBA00009226"/>
    </source>
</evidence>
<dbReference type="Pfam" id="PF01052">
    <property type="entry name" value="FliMN_C"/>
    <property type="match status" value="1"/>
</dbReference>
<dbReference type="InterPro" id="IPR001543">
    <property type="entry name" value="FliN-like_C"/>
</dbReference>
<dbReference type="InterPro" id="IPR036429">
    <property type="entry name" value="SpoA-like_sf"/>
</dbReference>
<dbReference type="NCBIfam" id="TIGR02551">
    <property type="entry name" value="SpaO_YscQ"/>
    <property type="match status" value="1"/>
</dbReference>
<dbReference type="PANTHER" id="PTHR30034">
    <property type="entry name" value="FLAGELLAR MOTOR SWITCH PROTEIN FLIM"/>
    <property type="match status" value="1"/>
</dbReference>
<dbReference type="Gene3D" id="2.30.330.10">
    <property type="entry name" value="SpoA-like"/>
    <property type="match status" value="2"/>
</dbReference>
<dbReference type="EMBL" id="CP097330">
    <property type="protein sequence ID" value="URF05866.1"/>
    <property type="molecule type" value="Genomic_DNA"/>
</dbReference>
<organism evidence="3 4">
    <name type="scientific">Cupriavidus campinensis</name>
    <dbReference type="NCBI Taxonomy" id="151783"/>
    <lineage>
        <taxon>Bacteria</taxon>
        <taxon>Pseudomonadati</taxon>
        <taxon>Pseudomonadota</taxon>
        <taxon>Betaproteobacteria</taxon>
        <taxon>Burkholderiales</taxon>
        <taxon>Burkholderiaceae</taxon>
        <taxon>Cupriavidus</taxon>
    </lineage>
</organism>
<comment type="similarity">
    <text evidence="1">Belongs to the FliN/MopA/SpaO family.</text>
</comment>